<keyword evidence="1" id="KW-0472">Membrane</keyword>
<comment type="caution">
    <text evidence="2">The sequence shown here is derived from an EMBL/GenBank/DDBJ whole genome shotgun (WGS) entry which is preliminary data.</text>
</comment>
<dbReference type="Pfam" id="PF18895">
    <property type="entry name" value="T4SS_pilin"/>
    <property type="match status" value="1"/>
</dbReference>
<dbReference type="AlphaFoldDB" id="A0A0G0G4Y6"/>
<dbReference type="InterPro" id="IPR043993">
    <property type="entry name" value="T4SS_pilin"/>
</dbReference>
<accession>A0A0G0G4Y6</accession>
<organism evidence="2 3">
    <name type="scientific">Candidatus Roizmanbacteria bacterium GW2011_GWC2_37_13</name>
    <dbReference type="NCBI Taxonomy" id="1618486"/>
    <lineage>
        <taxon>Bacteria</taxon>
        <taxon>Candidatus Roizmaniibacteriota</taxon>
    </lineage>
</organism>
<reference evidence="2 3" key="1">
    <citation type="journal article" date="2015" name="Nature">
        <title>rRNA introns, odd ribosomes, and small enigmatic genomes across a large radiation of phyla.</title>
        <authorList>
            <person name="Brown C.T."/>
            <person name="Hug L.A."/>
            <person name="Thomas B.C."/>
            <person name="Sharon I."/>
            <person name="Castelle C.J."/>
            <person name="Singh A."/>
            <person name="Wilkins M.J."/>
            <person name="Williams K.H."/>
            <person name="Banfield J.F."/>
        </authorList>
    </citation>
    <scope>NUCLEOTIDE SEQUENCE [LARGE SCALE GENOMIC DNA]</scope>
</reference>
<evidence type="ECO:0000313" key="3">
    <source>
        <dbReference type="Proteomes" id="UP000034917"/>
    </source>
</evidence>
<evidence type="ECO:0000313" key="2">
    <source>
        <dbReference type="EMBL" id="KKQ26163.1"/>
    </source>
</evidence>
<keyword evidence="1" id="KW-0812">Transmembrane</keyword>
<name>A0A0G0G4Y6_9BACT</name>
<dbReference type="EMBL" id="LBSV01000003">
    <property type="protein sequence ID" value="KKQ26163.1"/>
    <property type="molecule type" value="Genomic_DNA"/>
</dbReference>
<feature type="transmembrane region" description="Helical" evidence="1">
    <location>
        <begin position="81"/>
        <end position="104"/>
    </location>
</feature>
<evidence type="ECO:0000256" key="1">
    <source>
        <dbReference type="SAM" id="Phobius"/>
    </source>
</evidence>
<proteinExistence type="predicted"/>
<dbReference type="Proteomes" id="UP000034917">
    <property type="component" value="Unassembled WGS sequence"/>
</dbReference>
<gene>
    <name evidence="2" type="ORF">US40_C0003G0015</name>
</gene>
<keyword evidence="1" id="KW-1133">Transmembrane helix</keyword>
<feature type="transmembrane region" description="Helical" evidence="1">
    <location>
        <begin position="38"/>
        <end position="60"/>
    </location>
</feature>
<sequence>MLALFTFLAQQSQPLPNITSAAVNLGFTIPPFDQVLTFIVRMFFVVAGLIAMIYLLLGALSWITSGGNKENVDKAREKIQAALVGVILIFVVLAIVGVVETIFFPEGCGLGITRSICFPELVK</sequence>
<protein>
    <submittedName>
        <fullName evidence="2">Uncharacterized protein</fullName>
    </submittedName>
</protein>